<feature type="domain" description="PRONE" evidence="3">
    <location>
        <begin position="1"/>
        <end position="100"/>
    </location>
</feature>
<keyword evidence="1 2" id="KW-0344">Guanine-nucleotide releasing factor</keyword>
<organism evidence="4 6">
    <name type="scientific">Medicago truncatula</name>
    <name type="common">Barrel medic</name>
    <name type="synonym">Medicago tribuloides</name>
    <dbReference type="NCBI Taxonomy" id="3880"/>
    <lineage>
        <taxon>Eukaryota</taxon>
        <taxon>Viridiplantae</taxon>
        <taxon>Streptophyta</taxon>
        <taxon>Embryophyta</taxon>
        <taxon>Tracheophyta</taxon>
        <taxon>Spermatophyta</taxon>
        <taxon>Magnoliopsida</taxon>
        <taxon>eudicotyledons</taxon>
        <taxon>Gunneridae</taxon>
        <taxon>Pentapetalae</taxon>
        <taxon>rosids</taxon>
        <taxon>fabids</taxon>
        <taxon>Fabales</taxon>
        <taxon>Fabaceae</taxon>
        <taxon>Papilionoideae</taxon>
        <taxon>50 kb inversion clade</taxon>
        <taxon>NPAAA clade</taxon>
        <taxon>Hologalegina</taxon>
        <taxon>IRL clade</taxon>
        <taxon>Trifolieae</taxon>
        <taxon>Medicago</taxon>
    </lineage>
</organism>
<proteinExistence type="predicted"/>
<accession>G7K5E4</accession>
<dbReference type="AlphaFoldDB" id="G7K5E4"/>
<dbReference type="Gene3D" id="1.20.58.2010">
    <property type="entry name" value="PRONE domain, subdomain 1"/>
    <property type="match status" value="1"/>
</dbReference>
<keyword evidence="6" id="KW-1185">Reference proteome</keyword>
<evidence type="ECO:0000259" key="3">
    <source>
        <dbReference type="PROSITE" id="PS51334"/>
    </source>
</evidence>
<dbReference type="GO" id="GO:0005085">
    <property type="term" value="F:guanyl-nucleotide exchange factor activity"/>
    <property type="evidence" value="ECO:0007669"/>
    <property type="project" value="UniProtKB-UniRule"/>
</dbReference>
<reference evidence="4 6" key="1">
    <citation type="journal article" date="2011" name="Nature">
        <title>The Medicago genome provides insight into the evolution of rhizobial symbioses.</title>
        <authorList>
            <person name="Young N.D."/>
            <person name="Debelle F."/>
            <person name="Oldroyd G.E."/>
            <person name="Geurts R."/>
            <person name="Cannon S.B."/>
            <person name="Udvardi M.K."/>
            <person name="Benedito V.A."/>
            <person name="Mayer K.F."/>
            <person name="Gouzy J."/>
            <person name="Schoof H."/>
            <person name="Van de Peer Y."/>
            <person name="Proost S."/>
            <person name="Cook D.R."/>
            <person name="Meyers B.C."/>
            <person name="Spannagl M."/>
            <person name="Cheung F."/>
            <person name="De Mita S."/>
            <person name="Krishnakumar V."/>
            <person name="Gundlach H."/>
            <person name="Zhou S."/>
            <person name="Mudge J."/>
            <person name="Bharti A.K."/>
            <person name="Murray J.D."/>
            <person name="Naoumkina M.A."/>
            <person name="Rosen B."/>
            <person name="Silverstein K.A."/>
            <person name="Tang H."/>
            <person name="Rombauts S."/>
            <person name="Zhao P.X."/>
            <person name="Zhou P."/>
            <person name="Barbe V."/>
            <person name="Bardou P."/>
            <person name="Bechner M."/>
            <person name="Bellec A."/>
            <person name="Berger A."/>
            <person name="Berges H."/>
            <person name="Bidwell S."/>
            <person name="Bisseling T."/>
            <person name="Choisne N."/>
            <person name="Couloux A."/>
            <person name="Denny R."/>
            <person name="Deshpande S."/>
            <person name="Dai X."/>
            <person name="Doyle J.J."/>
            <person name="Dudez A.M."/>
            <person name="Farmer A.D."/>
            <person name="Fouteau S."/>
            <person name="Franken C."/>
            <person name="Gibelin C."/>
            <person name="Gish J."/>
            <person name="Goldstein S."/>
            <person name="Gonzalez A.J."/>
            <person name="Green P.J."/>
            <person name="Hallab A."/>
            <person name="Hartog M."/>
            <person name="Hua A."/>
            <person name="Humphray S.J."/>
            <person name="Jeong D.H."/>
            <person name="Jing Y."/>
            <person name="Jocker A."/>
            <person name="Kenton S.M."/>
            <person name="Kim D.J."/>
            <person name="Klee K."/>
            <person name="Lai H."/>
            <person name="Lang C."/>
            <person name="Lin S."/>
            <person name="Macmil S.L."/>
            <person name="Magdelenat G."/>
            <person name="Matthews L."/>
            <person name="McCorrison J."/>
            <person name="Monaghan E.L."/>
            <person name="Mun J.H."/>
            <person name="Najar F.Z."/>
            <person name="Nicholson C."/>
            <person name="Noirot C."/>
            <person name="O'Bleness M."/>
            <person name="Paule C.R."/>
            <person name="Poulain J."/>
            <person name="Prion F."/>
            <person name="Qin B."/>
            <person name="Qu C."/>
            <person name="Retzel E.F."/>
            <person name="Riddle C."/>
            <person name="Sallet E."/>
            <person name="Samain S."/>
            <person name="Samson N."/>
            <person name="Sanders I."/>
            <person name="Saurat O."/>
            <person name="Scarpelli C."/>
            <person name="Schiex T."/>
            <person name="Segurens B."/>
            <person name="Severin A.J."/>
            <person name="Sherrier D.J."/>
            <person name="Shi R."/>
            <person name="Sims S."/>
            <person name="Singer S.R."/>
            <person name="Sinharoy S."/>
            <person name="Sterck L."/>
            <person name="Viollet A."/>
            <person name="Wang B.B."/>
            <person name="Wang K."/>
            <person name="Wang M."/>
            <person name="Wang X."/>
            <person name="Warfsmann J."/>
            <person name="Weissenbach J."/>
            <person name="White D.D."/>
            <person name="White J.D."/>
            <person name="Wiley G.B."/>
            <person name="Wincker P."/>
            <person name="Xing Y."/>
            <person name="Yang L."/>
            <person name="Yao Z."/>
            <person name="Ying F."/>
            <person name="Zhai J."/>
            <person name="Zhou L."/>
            <person name="Zuber A."/>
            <person name="Denarie J."/>
            <person name="Dixon R.A."/>
            <person name="May G.D."/>
            <person name="Schwartz D.C."/>
            <person name="Rogers J."/>
            <person name="Quetier F."/>
            <person name="Town C.D."/>
            <person name="Roe B.A."/>
        </authorList>
    </citation>
    <scope>NUCLEOTIDE SEQUENCE [LARGE SCALE GENOMIC DNA]</scope>
    <source>
        <strain evidence="4">A17</strain>
        <strain evidence="5 6">cv. Jemalong A17</strain>
    </source>
</reference>
<dbReference type="PROSITE" id="PS51334">
    <property type="entry name" value="PRONE"/>
    <property type="match status" value="1"/>
</dbReference>
<evidence type="ECO:0000256" key="1">
    <source>
        <dbReference type="ARBA" id="ARBA00022658"/>
    </source>
</evidence>
<sequence>MSLKNTWRTVIIFGELWNLKQLSEERKSKWRRKMDWLLPPTNYMVELVPAKQNNANGRIFEFFFFFFVSARYEKANYFTTSFFPKLLIKTFSIHFLIHIS</sequence>
<evidence type="ECO:0000313" key="6">
    <source>
        <dbReference type="Proteomes" id="UP000002051"/>
    </source>
</evidence>
<dbReference type="InterPro" id="IPR038937">
    <property type="entry name" value="RopGEF"/>
</dbReference>
<dbReference type="PANTHER" id="PTHR33101">
    <property type="entry name" value="ROP GUANINE NUCLEOTIDE EXCHANGE FACTOR 1"/>
    <property type="match status" value="1"/>
</dbReference>
<evidence type="ECO:0000256" key="2">
    <source>
        <dbReference type="PROSITE-ProRule" id="PRU00663"/>
    </source>
</evidence>
<dbReference type="PaxDb" id="3880-AES95494"/>
<dbReference type="PANTHER" id="PTHR33101:SF2">
    <property type="entry name" value="ROP GUANINE NUCLEOTIDE EXCHANGE FACTOR 14"/>
    <property type="match status" value="1"/>
</dbReference>
<name>G7K5E4_MEDTR</name>
<protein>
    <submittedName>
        <fullName evidence="4">RHO guanyl-nucleotide exchange factor</fullName>
    </submittedName>
</protein>
<dbReference type="EnsemblPlants" id="AES95494">
    <property type="protein sequence ID" value="AES95494"/>
    <property type="gene ID" value="MTR_5g026140"/>
</dbReference>
<gene>
    <name evidence="4" type="ordered locus">MTR_5g026140</name>
</gene>
<dbReference type="EMBL" id="CM001221">
    <property type="protein sequence ID" value="AES95494.1"/>
    <property type="molecule type" value="Genomic_DNA"/>
</dbReference>
<dbReference type="STRING" id="3880.G7K5E4"/>
<evidence type="ECO:0000313" key="5">
    <source>
        <dbReference type="EnsemblPlants" id="AES95494"/>
    </source>
</evidence>
<dbReference type="Proteomes" id="UP000002051">
    <property type="component" value="Chromosome 5"/>
</dbReference>
<dbReference type="HOGENOM" id="CLU_2310243_0_0_1"/>
<reference evidence="5" key="3">
    <citation type="submission" date="2015-04" db="UniProtKB">
        <authorList>
            <consortium name="EnsemblPlants"/>
        </authorList>
    </citation>
    <scope>IDENTIFICATION</scope>
    <source>
        <strain evidence="5">cv. Jemalong A17</strain>
    </source>
</reference>
<evidence type="ECO:0000313" key="4">
    <source>
        <dbReference type="EMBL" id="AES95494.1"/>
    </source>
</evidence>
<dbReference type="Pfam" id="PF03759">
    <property type="entry name" value="PRONE"/>
    <property type="match status" value="1"/>
</dbReference>
<reference evidence="4 6" key="2">
    <citation type="journal article" date="2014" name="BMC Genomics">
        <title>An improved genome release (version Mt4.0) for the model legume Medicago truncatula.</title>
        <authorList>
            <person name="Tang H."/>
            <person name="Krishnakumar V."/>
            <person name="Bidwell S."/>
            <person name="Rosen B."/>
            <person name="Chan A."/>
            <person name="Zhou S."/>
            <person name="Gentzbittel L."/>
            <person name="Childs K.L."/>
            <person name="Yandell M."/>
            <person name="Gundlach H."/>
            <person name="Mayer K.F."/>
            <person name="Schwartz D.C."/>
            <person name="Town C.D."/>
        </authorList>
    </citation>
    <scope>GENOME REANNOTATION</scope>
    <source>
        <strain evidence="5 6">cv. Jemalong A17</strain>
    </source>
</reference>
<dbReference type="InterPro" id="IPR005512">
    <property type="entry name" value="PRONE_dom"/>
</dbReference>